<dbReference type="Pfam" id="PF01636">
    <property type="entry name" value="APH"/>
    <property type="match status" value="1"/>
</dbReference>
<dbReference type="InterPro" id="IPR015422">
    <property type="entry name" value="PyrdxlP-dep_Trfase_small"/>
</dbReference>
<evidence type="ECO:0000259" key="3">
    <source>
        <dbReference type="Pfam" id="PF01636"/>
    </source>
</evidence>
<dbReference type="GO" id="GO:0005739">
    <property type="term" value="C:mitochondrion"/>
    <property type="evidence" value="ECO:0007669"/>
    <property type="project" value="TreeGrafter"/>
</dbReference>
<name>A0A6J6DC33_9ZZZZ</name>
<dbReference type="Gene3D" id="3.90.1150.10">
    <property type="entry name" value="Aspartate Aminotransferase, domain 1"/>
    <property type="match status" value="1"/>
</dbReference>
<dbReference type="SUPFAM" id="SSF56112">
    <property type="entry name" value="Protein kinase-like (PK-like)"/>
    <property type="match status" value="1"/>
</dbReference>
<dbReference type="InterPro" id="IPR011009">
    <property type="entry name" value="Kinase-like_dom_sf"/>
</dbReference>
<dbReference type="Gene3D" id="3.90.1200.10">
    <property type="match status" value="1"/>
</dbReference>
<dbReference type="Pfam" id="PF00202">
    <property type="entry name" value="Aminotran_3"/>
    <property type="match status" value="1"/>
</dbReference>
<evidence type="ECO:0000256" key="2">
    <source>
        <dbReference type="ARBA" id="ARBA00022898"/>
    </source>
</evidence>
<dbReference type="EMBL" id="CAEZSR010000061">
    <property type="protein sequence ID" value="CAB4561547.1"/>
    <property type="molecule type" value="Genomic_DNA"/>
</dbReference>
<comment type="similarity">
    <text evidence="1">Belongs to the class-III pyridoxal-phosphate-dependent aminotransferase family.</text>
</comment>
<sequence length="766" mass="82127">MLLTPPPPCGVDDAIALGARFGVAAATARDLGSERDRAFLLLDGAGEALGVLKVSNSAEAVATLDMEEAAVTHIGRVDPSLPVAVPLAPPGAGDGPRRVAWTSPLGTHWARCYPVMPGHARSDPLALDDRALDAWGTTTARLGWAMRGFAHPSAIRVMPWDVQHALSTRPMLRHVADADARAVVARVLDRFEEVVAPRWPALRAQVVHGDLTCDNALVDDDGFVTGIVDFGDMSHTALMTDVASMLDSICTGRRGDDLFRTARLLVDGYQRVTPLEPVELGITGELWAARAALGVAIASWRAAEGLETDAGFATRYVGTSLETLDAILSAGWEAVRDGFTGTRDGVGPDLAGRRGRVFGPAVESLSYDEPVQMARAEGAWMYDVDGRAYLDVYNNVPAVGHAHPRVVEAIARQARVLNTNLRYLHPSAIELAERLTATCPPSLDTVFFVNSGSEANDLAWRLATTFTGNTGGLCTTRAYHGISYAIAPFSPETLRPEQLPSWLERWTPTDTYRGRFGDESEFADALARLAGRGVAPAMAILDGVLQSDGVFDLSPSLVQAWVRMTHEAGGLWVADEVQGGHGRTGEAMWSFERFGIEPDLVTLGKPMGNGHPVAAVITRRDIAERFAADTVFFSTFGGNQVSVAAAHAVLDVLRDERVLPRVVEAGAALRAAVREVTADDECVGDVRGIGLANAIEIVRDRVSKEPDAATTDRIKNALRRHGVLVGTTGWHGNVLKVRPPLAFAAREVPVFARALRAALDDLCDER</sequence>
<evidence type="ECO:0000313" key="4">
    <source>
        <dbReference type="EMBL" id="CAB4561547.1"/>
    </source>
</evidence>
<proteinExistence type="inferred from homology"/>
<reference evidence="4" key="1">
    <citation type="submission" date="2020-05" db="EMBL/GenBank/DDBJ databases">
        <authorList>
            <person name="Chiriac C."/>
            <person name="Salcher M."/>
            <person name="Ghai R."/>
            <person name="Kavagutti S V."/>
        </authorList>
    </citation>
    <scope>NUCLEOTIDE SEQUENCE</scope>
</reference>
<dbReference type="PANTHER" id="PTHR45688:SF13">
    <property type="entry name" value="ALANINE--GLYOXYLATE AMINOTRANSFERASE 2-LIKE"/>
    <property type="match status" value="1"/>
</dbReference>
<feature type="domain" description="Aminoglycoside phosphotransferase" evidence="3">
    <location>
        <begin position="36"/>
        <end position="272"/>
    </location>
</feature>
<dbReference type="AlphaFoldDB" id="A0A6J6DC33"/>
<organism evidence="4">
    <name type="scientific">freshwater metagenome</name>
    <dbReference type="NCBI Taxonomy" id="449393"/>
    <lineage>
        <taxon>unclassified sequences</taxon>
        <taxon>metagenomes</taxon>
        <taxon>ecological metagenomes</taxon>
    </lineage>
</organism>
<dbReference type="InterPro" id="IPR015421">
    <property type="entry name" value="PyrdxlP-dep_Trfase_major"/>
</dbReference>
<keyword evidence="2" id="KW-0663">Pyridoxal phosphate</keyword>
<accession>A0A6J6DC33</accession>
<dbReference type="Gene3D" id="3.40.640.10">
    <property type="entry name" value="Type I PLP-dependent aspartate aminotransferase-like (Major domain)"/>
    <property type="match status" value="1"/>
</dbReference>
<dbReference type="InterPro" id="IPR015424">
    <property type="entry name" value="PyrdxlP-dep_Trfase"/>
</dbReference>
<protein>
    <submittedName>
        <fullName evidence="4">Unannotated protein</fullName>
    </submittedName>
</protein>
<dbReference type="SUPFAM" id="SSF53383">
    <property type="entry name" value="PLP-dependent transferases"/>
    <property type="match status" value="1"/>
</dbReference>
<dbReference type="GO" id="GO:0030170">
    <property type="term" value="F:pyridoxal phosphate binding"/>
    <property type="evidence" value="ECO:0007669"/>
    <property type="project" value="InterPro"/>
</dbReference>
<gene>
    <name evidence="4" type="ORF">UFOPK1493_01820</name>
</gene>
<dbReference type="GO" id="GO:0008483">
    <property type="term" value="F:transaminase activity"/>
    <property type="evidence" value="ECO:0007669"/>
    <property type="project" value="InterPro"/>
</dbReference>
<evidence type="ECO:0000256" key="1">
    <source>
        <dbReference type="ARBA" id="ARBA00008954"/>
    </source>
</evidence>
<dbReference type="CDD" id="cd00610">
    <property type="entry name" value="OAT_like"/>
    <property type="match status" value="1"/>
</dbReference>
<dbReference type="PANTHER" id="PTHR45688">
    <property type="match status" value="1"/>
</dbReference>
<dbReference type="InterPro" id="IPR002575">
    <property type="entry name" value="Aminoglycoside_PTrfase"/>
</dbReference>
<dbReference type="InterPro" id="IPR005814">
    <property type="entry name" value="Aminotrans_3"/>
</dbReference>